<dbReference type="GO" id="GO:0032979">
    <property type="term" value="P:protein insertion into mitochondrial inner membrane from matrix"/>
    <property type="evidence" value="ECO:0007669"/>
    <property type="project" value="InterPro"/>
</dbReference>
<proteinExistence type="predicted"/>
<dbReference type="InterPro" id="IPR024621">
    <property type="entry name" value="Mba1"/>
</dbReference>
<organism evidence="4 5">
    <name type="scientific">Saccharata proteae CBS 121410</name>
    <dbReference type="NCBI Taxonomy" id="1314787"/>
    <lineage>
        <taxon>Eukaryota</taxon>
        <taxon>Fungi</taxon>
        <taxon>Dikarya</taxon>
        <taxon>Ascomycota</taxon>
        <taxon>Pezizomycotina</taxon>
        <taxon>Dothideomycetes</taxon>
        <taxon>Dothideomycetes incertae sedis</taxon>
        <taxon>Botryosphaeriales</taxon>
        <taxon>Saccharataceae</taxon>
        <taxon>Saccharata</taxon>
    </lineage>
</organism>
<sequence>MNRVSNIRILSRKDTATLEEICASGLLESCRARISARESNELIHWMKLSNRSRPRIVSDRAVRIPIPDAPEDQLPSVLRQVVVRLHTRQYLIRGFWEGRNLMCDAASKDVVEYVVLQKRIWKGEEESWRIWGMTKETDLKRLAQKSAASKLVNRTKAAKA</sequence>
<evidence type="ECO:0000256" key="2">
    <source>
        <dbReference type="ARBA" id="ARBA00022946"/>
    </source>
</evidence>
<keyword evidence="2" id="KW-0809">Transit peptide</keyword>
<dbReference type="Pfam" id="PF07961">
    <property type="entry name" value="MBA1"/>
    <property type="match status" value="1"/>
</dbReference>
<evidence type="ECO:0008006" key="6">
    <source>
        <dbReference type="Google" id="ProtNLM"/>
    </source>
</evidence>
<keyword evidence="3" id="KW-0496">Mitochondrion</keyword>
<dbReference type="Gene3D" id="3.10.450.240">
    <property type="match status" value="1"/>
</dbReference>
<dbReference type="AlphaFoldDB" id="A0A9P4LWV8"/>
<dbReference type="InterPro" id="IPR051975">
    <property type="entry name" value="mtLSU_mL45"/>
</dbReference>
<dbReference type="EMBL" id="ML978713">
    <property type="protein sequence ID" value="KAF2089966.1"/>
    <property type="molecule type" value="Genomic_DNA"/>
</dbReference>
<evidence type="ECO:0000313" key="5">
    <source>
        <dbReference type="Proteomes" id="UP000799776"/>
    </source>
</evidence>
<comment type="caution">
    <text evidence="4">The sequence shown here is derived from an EMBL/GenBank/DDBJ whole genome shotgun (WGS) entry which is preliminary data.</text>
</comment>
<reference evidence="4" key="1">
    <citation type="journal article" date="2020" name="Stud. Mycol.">
        <title>101 Dothideomycetes genomes: a test case for predicting lifestyles and emergence of pathogens.</title>
        <authorList>
            <person name="Haridas S."/>
            <person name="Albert R."/>
            <person name="Binder M."/>
            <person name="Bloem J."/>
            <person name="Labutti K."/>
            <person name="Salamov A."/>
            <person name="Andreopoulos B."/>
            <person name="Baker S."/>
            <person name="Barry K."/>
            <person name="Bills G."/>
            <person name="Bluhm B."/>
            <person name="Cannon C."/>
            <person name="Castanera R."/>
            <person name="Culley D."/>
            <person name="Daum C."/>
            <person name="Ezra D."/>
            <person name="Gonzalez J."/>
            <person name="Henrissat B."/>
            <person name="Kuo A."/>
            <person name="Liang C."/>
            <person name="Lipzen A."/>
            <person name="Lutzoni F."/>
            <person name="Magnuson J."/>
            <person name="Mondo S."/>
            <person name="Nolan M."/>
            <person name="Ohm R."/>
            <person name="Pangilinan J."/>
            <person name="Park H.-J."/>
            <person name="Ramirez L."/>
            <person name="Alfaro M."/>
            <person name="Sun H."/>
            <person name="Tritt A."/>
            <person name="Yoshinaga Y."/>
            <person name="Zwiers L.-H."/>
            <person name="Turgeon B."/>
            <person name="Goodwin S."/>
            <person name="Spatafora J."/>
            <person name="Crous P."/>
            <person name="Grigoriev I."/>
        </authorList>
    </citation>
    <scope>NUCLEOTIDE SEQUENCE</scope>
    <source>
        <strain evidence="4">CBS 121410</strain>
    </source>
</reference>
<accession>A0A9P4LWV8</accession>
<dbReference type="PANTHER" id="PTHR28554">
    <property type="entry name" value="39S RIBOSOMAL PROTEIN L45, MITOCHONDRIAL"/>
    <property type="match status" value="1"/>
</dbReference>
<gene>
    <name evidence="4" type="ORF">K490DRAFT_35116</name>
</gene>
<protein>
    <recommendedName>
        <fullName evidence="6">Tim44-like domain-containing protein</fullName>
    </recommendedName>
</protein>
<keyword evidence="5" id="KW-1185">Reference proteome</keyword>
<evidence type="ECO:0000256" key="1">
    <source>
        <dbReference type="ARBA" id="ARBA00004173"/>
    </source>
</evidence>
<name>A0A9P4LWV8_9PEZI</name>
<evidence type="ECO:0000256" key="3">
    <source>
        <dbReference type="ARBA" id="ARBA00023128"/>
    </source>
</evidence>
<dbReference type="Proteomes" id="UP000799776">
    <property type="component" value="Unassembled WGS sequence"/>
</dbReference>
<comment type="subcellular location">
    <subcellularLocation>
        <location evidence="1">Mitochondrion</location>
    </subcellularLocation>
</comment>
<dbReference type="GO" id="GO:0005743">
    <property type="term" value="C:mitochondrial inner membrane"/>
    <property type="evidence" value="ECO:0007669"/>
    <property type="project" value="InterPro"/>
</dbReference>
<dbReference type="PANTHER" id="PTHR28554:SF1">
    <property type="entry name" value="LARGE RIBOSOMAL SUBUNIT PROTEIN ML45"/>
    <property type="match status" value="1"/>
</dbReference>
<dbReference type="OrthoDB" id="19619at2759"/>
<evidence type="ECO:0000313" key="4">
    <source>
        <dbReference type="EMBL" id="KAF2089966.1"/>
    </source>
</evidence>